<keyword evidence="6" id="KW-0862">Zinc</keyword>
<dbReference type="SUPFAM" id="SSF81345">
    <property type="entry name" value="ABC transporter involved in vitamin B12 uptake, BtuC"/>
    <property type="match status" value="1"/>
</dbReference>
<evidence type="ECO:0000256" key="8">
    <source>
        <dbReference type="ARBA" id="ARBA00023015"/>
    </source>
</evidence>
<dbReference type="InterPro" id="IPR001626">
    <property type="entry name" value="ABC_TroCD"/>
</dbReference>
<dbReference type="CDD" id="cd06550">
    <property type="entry name" value="TM_ABC_iron-siderophores_like"/>
    <property type="match status" value="1"/>
</dbReference>
<dbReference type="SUPFAM" id="SSF46785">
    <property type="entry name" value="Winged helix' DNA-binding domain"/>
    <property type="match status" value="1"/>
</dbReference>
<feature type="transmembrane region" description="Helical" evidence="14">
    <location>
        <begin position="239"/>
        <end position="261"/>
    </location>
</feature>
<evidence type="ECO:0000256" key="5">
    <source>
        <dbReference type="ARBA" id="ARBA00022692"/>
    </source>
</evidence>
<dbReference type="Gene3D" id="1.10.3470.10">
    <property type="entry name" value="ABC transporter involved in vitamin B12 uptake, BtuC"/>
    <property type="match status" value="1"/>
</dbReference>
<dbReference type="CDD" id="cd07153">
    <property type="entry name" value="Fur_like"/>
    <property type="match status" value="1"/>
</dbReference>
<keyword evidence="11" id="KW-0804">Transcription</keyword>
<dbReference type="EMBL" id="BSUJ01000001">
    <property type="protein sequence ID" value="GMA21934.1"/>
    <property type="molecule type" value="Genomic_DNA"/>
</dbReference>
<keyword evidence="12" id="KW-0813">Transport</keyword>
<gene>
    <name evidence="15" type="ORF">GCM10025862_00850</name>
    <name evidence="16" type="ORF">GCM10025862_39550</name>
</gene>
<feature type="compositionally biased region" description="Low complexity" evidence="13">
    <location>
        <begin position="376"/>
        <end position="386"/>
    </location>
</feature>
<reference evidence="17" key="2">
    <citation type="journal article" date="2019" name="Int. J. Syst. Evol. Microbiol.">
        <title>The Global Catalogue of Microorganisms (GCM) 10K type strain sequencing project: providing services to taxonomists for standard genome sequencing and annotation.</title>
        <authorList>
            <consortium name="The Broad Institute Genomics Platform"/>
            <consortium name="The Broad Institute Genome Sequencing Center for Infectious Disease"/>
            <person name="Wu L."/>
            <person name="Ma J."/>
        </authorList>
    </citation>
    <scope>NUCLEOTIDE SEQUENCE [LARGE SCALE GENOMIC DNA]</scope>
    <source>
        <strain evidence="17">NBRC 105830</strain>
    </source>
</reference>
<keyword evidence="17" id="KW-1185">Reference proteome</keyword>
<dbReference type="Pfam" id="PF00950">
    <property type="entry name" value="ABC-3"/>
    <property type="match status" value="1"/>
</dbReference>
<feature type="region of interest" description="Disordered" evidence="13">
    <location>
        <begin position="320"/>
        <end position="396"/>
    </location>
</feature>
<reference evidence="15" key="1">
    <citation type="journal article" date="2014" name="Int. J. Syst. Evol. Microbiol.">
        <title>Complete genome of a new Firmicutes species belonging to the dominant human colonic microbiota ('Ruminococcus bicirculans') reveals two chromosomes and a selective capacity to utilize plant glucans.</title>
        <authorList>
            <consortium name="NISC Comparative Sequencing Program"/>
            <person name="Wegmann U."/>
            <person name="Louis P."/>
            <person name="Goesmann A."/>
            <person name="Henrissat B."/>
            <person name="Duncan S.H."/>
            <person name="Flint H.J."/>
        </authorList>
    </citation>
    <scope>NUCLEOTIDE SEQUENCE</scope>
    <source>
        <strain evidence="15">NBRC 105830</strain>
    </source>
</reference>
<dbReference type="Gene3D" id="3.30.1490.190">
    <property type="match status" value="1"/>
</dbReference>
<feature type="transmembrane region" description="Helical" evidence="14">
    <location>
        <begin position="112"/>
        <end position="133"/>
    </location>
</feature>
<evidence type="ECO:0000256" key="6">
    <source>
        <dbReference type="ARBA" id="ARBA00022833"/>
    </source>
</evidence>
<sequence>MPTPWGTGTSGSTSRSVEEATVLDLLSYDFMQRALLAALLVGAAAPMVGVFLVQRRLALIGDGMGHMALAGVAIGVLTGQAPVLTALVLAVIAAVVIEVVRARGRTSADVALAVMFYGGIALGVVLMSRSTSGGRSLNSYLFGSITTTTSQDIVAFAVLAGIVMATTLVLRPRLFAVANDEEYARAAGLPVMALNITLAVLTATTVVVSMRVVGLLLISALMIVPNATSQLVCRSFKAAMGLAVAIGILCSVGGVTTSFWLDTPSGGTIVLLAIAVFILVAILVAVCHRATARRSRLTEAHEHEHGRDCGHPALPHGDHVDYLHDGHRHAAHGGHYHEHGSATMRPRTRPSPGEGGPEDQGAEPDKDGFDEHDEQSSATTATSTGARVAEVERRTTRQRRAVHELLAETDDFTSAQTLHARLRADGDSIGLATVYRNLNAMADDGVVDVLRTDDGEARYRLCASSGHHHHLVCRSCGRTLEIEGPTVETWADRVAAEHGFSQVTHTLEVFGTCAQCTADERTEPTDKARAAERDTVAR</sequence>
<accession>A0ABQ6HKP1</accession>
<evidence type="ECO:0000256" key="2">
    <source>
        <dbReference type="ARBA" id="ARBA00007957"/>
    </source>
</evidence>
<keyword evidence="4" id="KW-0678">Repressor</keyword>
<evidence type="ECO:0000256" key="11">
    <source>
        <dbReference type="ARBA" id="ARBA00023163"/>
    </source>
</evidence>
<feature type="transmembrane region" description="Helical" evidence="14">
    <location>
        <begin position="153"/>
        <end position="171"/>
    </location>
</feature>
<keyword evidence="5 12" id="KW-0812">Transmembrane</keyword>
<keyword evidence="9" id="KW-0238">DNA-binding</keyword>
<evidence type="ECO:0000256" key="3">
    <source>
        <dbReference type="ARBA" id="ARBA00008034"/>
    </source>
</evidence>
<keyword evidence="7 14" id="KW-1133">Transmembrane helix</keyword>
<dbReference type="Proteomes" id="UP001157109">
    <property type="component" value="Unassembled WGS sequence"/>
</dbReference>
<protein>
    <recommendedName>
        <fullName evidence="18">Metal ABC transporter permease</fullName>
    </recommendedName>
</protein>
<evidence type="ECO:0000256" key="7">
    <source>
        <dbReference type="ARBA" id="ARBA00022989"/>
    </source>
</evidence>
<dbReference type="Gene3D" id="1.10.10.10">
    <property type="entry name" value="Winged helix-like DNA-binding domain superfamily/Winged helix DNA-binding domain"/>
    <property type="match status" value="1"/>
</dbReference>
<organism evidence="15 17">
    <name type="scientific">Arsenicicoccus piscis</name>
    <dbReference type="NCBI Taxonomy" id="673954"/>
    <lineage>
        <taxon>Bacteria</taxon>
        <taxon>Bacillati</taxon>
        <taxon>Actinomycetota</taxon>
        <taxon>Actinomycetes</taxon>
        <taxon>Micrococcales</taxon>
        <taxon>Intrasporangiaceae</taxon>
        <taxon>Arsenicicoccus</taxon>
    </lineage>
</organism>
<evidence type="ECO:0000256" key="4">
    <source>
        <dbReference type="ARBA" id="ARBA00022491"/>
    </source>
</evidence>
<evidence type="ECO:0000256" key="12">
    <source>
        <dbReference type="RuleBase" id="RU003943"/>
    </source>
</evidence>
<dbReference type="InterPro" id="IPR002481">
    <property type="entry name" value="FUR"/>
</dbReference>
<evidence type="ECO:0000313" key="16">
    <source>
        <dbReference type="EMBL" id="GMA21934.1"/>
    </source>
</evidence>
<dbReference type="InterPro" id="IPR043135">
    <property type="entry name" value="Fur_C"/>
</dbReference>
<dbReference type="PANTHER" id="PTHR30477:SF0">
    <property type="entry name" value="METAL TRANSPORT SYSTEM MEMBRANE PROTEIN TM_0125-RELATED"/>
    <property type="match status" value="1"/>
</dbReference>
<name>A0ABQ6HKP1_9MICO</name>
<dbReference type="PANTHER" id="PTHR30477">
    <property type="entry name" value="ABC-TRANSPORTER METAL-BINDING PROTEIN"/>
    <property type="match status" value="1"/>
</dbReference>
<dbReference type="InterPro" id="IPR036390">
    <property type="entry name" value="WH_DNA-bd_sf"/>
</dbReference>
<proteinExistence type="inferred from homology"/>
<comment type="similarity">
    <text evidence="3 12">Belongs to the ABC-3 integral membrane protein family.</text>
</comment>
<evidence type="ECO:0000256" key="13">
    <source>
        <dbReference type="SAM" id="MobiDB-lite"/>
    </source>
</evidence>
<evidence type="ECO:0000256" key="9">
    <source>
        <dbReference type="ARBA" id="ARBA00023125"/>
    </source>
</evidence>
<comment type="caution">
    <text evidence="15">The sequence shown here is derived from an EMBL/GenBank/DDBJ whole genome shotgun (WGS) entry which is preliminary data.</text>
</comment>
<dbReference type="InterPro" id="IPR037294">
    <property type="entry name" value="ABC_BtuC-like"/>
</dbReference>
<feature type="transmembrane region" description="Helical" evidence="14">
    <location>
        <begin position="83"/>
        <end position="100"/>
    </location>
</feature>
<feature type="transmembrane region" description="Helical" evidence="14">
    <location>
        <begin position="267"/>
        <end position="287"/>
    </location>
</feature>
<keyword evidence="8" id="KW-0805">Transcription regulation</keyword>
<dbReference type="EMBL" id="BSUJ01000001">
    <property type="protein sequence ID" value="GMA18064.1"/>
    <property type="molecule type" value="Genomic_DNA"/>
</dbReference>
<comment type="subcellular location">
    <subcellularLocation>
        <location evidence="12">Cell membrane</location>
        <topology evidence="12">Multi-pass membrane protein</topology>
    </subcellularLocation>
    <subcellularLocation>
        <location evidence="1">Membrane</location>
        <topology evidence="1">Multi-pass membrane protein</topology>
    </subcellularLocation>
</comment>
<evidence type="ECO:0000256" key="1">
    <source>
        <dbReference type="ARBA" id="ARBA00004141"/>
    </source>
</evidence>
<dbReference type="InterPro" id="IPR036388">
    <property type="entry name" value="WH-like_DNA-bd_sf"/>
</dbReference>
<keyword evidence="10 14" id="KW-0472">Membrane</keyword>
<evidence type="ECO:0000313" key="17">
    <source>
        <dbReference type="Proteomes" id="UP001157109"/>
    </source>
</evidence>
<feature type="transmembrane region" description="Helical" evidence="14">
    <location>
        <begin position="34"/>
        <end position="52"/>
    </location>
</feature>
<reference evidence="15" key="3">
    <citation type="submission" date="2023-02" db="EMBL/GenBank/DDBJ databases">
        <authorList>
            <person name="Sun Q."/>
            <person name="Mori K."/>
        </authorList>
    </citation>
    <scope>NUCLEOTIDE SEQUENCE</scope>
    <source>
        <strain evidence="15">NBRC 105830</strain>
    </source>
</reference>
<evidence type="ECO:0000256" key="14">
    <source>
        <dbReference type="SAM" id="Phobius"/>
    </source>
</evidence>
<dbReference type="Pfam" id="PF01475">
    <property type="entry name" value="FUR"/>
    <property type="match status" value="1"/>
</dbReference>
<evidence type="ECO:0008006" key="18">
    <source>
        <dbReference type="Google" id="ProtNLM"/>
    </source>
</evidence>
<evidence type="ECO:0000313" key="15">
    <source>
        <dbReference type="EMBL" id="GMA18064.1"/>
    </source>
</evidence>
<evidence type="ECO:0000256" key="10">
    <source>
        <dbReference type="ARBA" id="ARBA00023136"/>
    </source>
</evidence>
<comment type="similarity">
    <text evidence="2">Belongs to the Fur family.</text>
</comment>